<evidence type="ECO:0000256" key="11">
    <source>
        <dbReference type="ARBA" id="ARBA00067336"/>
    </source>
</evidence>
<comment type="pathway">
    <text evidence="10">Steroid biosynthesis.</text>
</comment>
<dbReference type="PROSITE" id="PS00086">
    <property type="entry name" value="CYTOCHROME_P450"/>
    <property type="match status" value="1"/>
</dbReference>
<dbReference type="RefSeq" id="XP_039130108.1">
    <property type="nucleotide sequence ID" value="XM_039274174.1"/>
</dbReference>
<comment type="pathway">
    <text evidence="2">Hormone biosynthesis.</text>
</comment>
<keyword evidence="7 15" id="KW-0472">Membrane</keyword>
<dbReference type="PANTHER" id="PTHR24286">
    <property type="entry name" value="CYTOCHROME P450 26"/>
    <property type="match status" value="1"/>
</dbReference>
<comment type="cofactor">
    <cofactor evidence="13">
        <name>heme</name>
        <dbReference type="ChEBI" id="CHEBI:30413"/>
    </cofactor>
</comment>
<dbReference type="GO" id="GO:0004497">
    <property type="term" value="F:monooxygenase activity"/>
    <property type="evidence" value="ECO:0007669"/>
    <property type="project" value="UniProtKB-KW"/>
</dbReference>
<proteinExistence type="inferred from homology"/>
<dbReference type="GO" id="GO:0016125">
    <property type="term" value="P:sterol metabolic process"/>
    <property type="evidence" value="ECO:0007669"/>
    <property type="project" value="TreeGrafter"/>
</dbReference>
<feature type="binding site" description="axial binding residue" evidence="13">
    <location>
        <position position="495"/>
    </location>
    <ligand>
        <name>heme</name>
        <dbReference type="ChEBI" id="CHEBI:30413"/>
    </ligand>
    <ligandPart>
        <name>Fe</name>
        <dbReference type="ChEBI" id="CHEBI:18248"/>
    </ligandPart>
</feature>
<reference evidence="17" key="1">
    <citation type="submission" date="2025-08" db="UniProtKB">
        <authorList>
            <consortium name="RefSeq"/>
        </authorList>
    </citation>
    <scope>IDENTIFICATION</scope>
</reference>
<evidence type="ECO:0000256" key="5">
    <source>
        <dbReference type="ARBA" id="ARBA00022989"/>
    </source>
</evidence>
<dbReference type="Gene3D" id="1.10.630.10">
    <property type="entry name" value="Cytochrome P450"/>
    <property type="match status" value="1"/>
</dbReference>
<keyword evidence="13 14" id="KW-0349">Heme</keyword>
<comment type="subcellular location">
    <subcellularLocation>
        <location evidence="1">Membrane</location>
    </subcellularLocation>
</comment>
<feature type="transmembrane region" description="Helical" evidence="15">
    <location>
        <begin position="70"/>
        <end position="93"/>
    </location>
</feature>
<dbReference type="GO" id="GO:0016705">
    <property type="term" value="F:oxidoreductase activity, acting on paired donors, with incorporation or reduction of molecular oxygen"/>
    <property type="evidence" value="ECO:0007669"/>
    <property type="project" value="InterPro"/>
</dbReference>
<evidence type="ECO:0000256" key="6">
    <source>
        <dbReference type="ARBA" id="ARBA00023004"/>
    </source>
</evidence>
<dbReference type="AlphaFoldDB" id="A0AB40BSX5"/>
<dbReference type="GO" id="GO:0010268">
    <property type="term" value="P:brassinosteroid homeostasis"/>
    <property type="evidence" value="ECO:0007669"/>
    <property type="project" value="TreeGrafter"/>
</dbReference>
<dbReference type="PRINTS" id="PR00385">
    <property type="entry name" value="P450"/>
</dbReference>
<keyword evidence="14" id="KW-0503">Monooxygenase</keyword>
<dbReference type="Pfam" id="PF00067">
    <property type="entry name" value="p450"/>
    <property type="match status" value="1"/>
</dbReference>
<evidence type="ECO:0000256" key="10">
    <source>
        <dbReference type="ARBA" id="ARBA00060577"/>
    </source>
</evidence>
<dbReference type="GO" id="GO:0016020">
    <property type="term" value="C:membrane"/>
    <property type="evidence" value="ECO:0007669"/>
    <property type="project" value="UniProtKB-SubCell"/>
</dbReference>
<evidence type="ECO:0000256" key="8">
    <source>
        <dbReference type="ARBA" id="ARBA00037910"/>
    </source>
</evidence>
<keyword evidence="16" id="KW-1185">Reference proteome</keyword>
<keyword evidence="5 15" id="KW-1133">Transmembrane helix</keyword>
<keyword evidence="14" id="KW-0560">Oxidoreductase</keyword>
<dbReference type="CDD" id="cd11043">
    <property type="entry name" value="CYP90-like"/>
    <property type="match status" value="1"/>
</dbReference>
<evidence type="ECO:0000256" key="1">
    <source>
        <dbReference type="ARBA" id="ARBA00004370"/>
    </source>
</evidence>
<dbReference type="InterPro" id="IPR036396">
    <property type="entry name" value="Cyt_P450_sf"/>
</dbReference>
<evidence type="ECO:0000256" key="13">
    <source>
        <dbReference type="PIRSR" id="PIRSR602401-1"/>
    </source>
</evidence>
<dbReference type="SUPFAM" id="SSF48264">
    <property type="entry name" value="Cytochrome P450"/>
    <property type="match status" value="1"/>
</dbReference>
<evidence type="ECO:0000256" key="15">
    <source>
        <dbReference type="SAM" id="Phobius"/>
    </source>
</evidence>
<evidence type="ECO:0000256" key="4">
    <source>
        <dbReference type="ARBA" id="ARBA00022723"/>
    </source>
</evidence>
<evidence type="ECO:0000256" key="7">
    <source>
        <dbReference type="ARBA" id="ARBA00023136"/>
    </source>
</evidence>
<evidence type="ECO:0000256" key="12">
    <source>
        <dbReference type="ARBA" id="ARBA00077474"/>
    </source>
</evidence>
<gene>
    <name evidence="17" type="primary">LOC120266534</name>
</gene>
<evidence type="ECO:0000256" key="14">
    <source>
        <dbReference type="RuleBase" id="RU000461"/>
    </source>
</evidence>
<keyword evidence="6 13" id="KW-0408">Iron</keyword>
<dbReference type="GeneID" id="120266534"/>
<dbReference type="GO" id="GO:0005506">
    <property type="term" value="F:iron ion binding"/>
    <property type="evidence" value="ECO:0007669"/>
    <property type="project" value="InterPro"/>
</dbReference>
<dbReference type="InterPro" id="IPR017972">
    <property type="entry name" value="Cyt_P450_CS"/>
</dbReference>
<dbReference type="InterPro" id="IPR002401">
    <property type="entry name" value="Cyt_P450_E_grp-I"/>
</dbReference>
<keyword evidence="4 13" id="KW-0479">Metal-binding</keyword>
<sequence length="551" mass="63106">MLPQSRLAIYFTITFSLLWTPQIWIFCLDWCIIDLKECLKSGWWRGFNAIFARKLIEGHWNMRMMVGVPVFLSCVLLLLLALLPLVVLFFHFLPLFLNFRASIPSGIFGWPLVGETLSFLTPHASNSLGAFLEHHVSRYGKVFKAHLFCTPTVVSCDQELNQFILQNEEKLFQCSYPKPIHGILGKSSMIVVVGDTHKRLRNLALTLVTTTKSKPSYLYDMESIAIHVLNSWKDKSIVFFCEEAKKFTFSVIVKQVLGLSPDEPQTSKILEDFLTFMKGFISFPFYIPGTSYAKAVKARAKISFTVKSIMEARRRKHGEDSAKQQQKGDHFLDVLLSLTNLSEDEKVSFVLDSLFGGYETTSVLMSMAVFFLGQSPLALQQLKQEHEEIKAKRNKDEYYLSLEDYKQMEFTQNVINEALRCGNIVKFVHRKALKDVTFQGHLIPAGWKVLPVFSAVHLDSSLHDNALEFHPWRWEKQGQMTCKKFTPFGGGPRICPGFELAKVETAVFLHHLVLNFRWKQEGEDCPIAHPYVEFPRALPLEIEPIPMESSF</sequence>
<protein>
    <recommendedName>
        <fullName evidence="11">Cytochrome P450 724B1</fullName>
    </recommendedName>
    <alternativeName>
        <fullName evidence="12">(22S)-22-hydroxycampesterol synthase</fullName>
    </alternativeName>
</protein>
<evidence type="ECO:0000313" key="17">
    <source>
        <dbReference type="RefSeq" id="XP_039130108.1"/>
    </source>
</evidence>
<comment type="similarity">
    <text evidence="14">Belongs to the cytochrome P450 family.</text>
</comment>
<dbReference type="PANTHER" id="PTHR24286:SF37">
    <property type="entry name" value="CYTOCHROME P450 724B1"/>
    <property type="match status" value="1"/>
</dbReference>
<keyword evidence="3 15" id="KW-0812">Transmembrane</keyword>
<dbReference type="PRINTS" id="PR00463">
    <property type="entry name" value="EP450I"/>
</dbReference>
<accession>A0AB40BSX5</accession>
<evidence type="ECO:0000256" key="2">
    <source>
        <dbReference type="ARBA" id="ARBA00004972"/>
    </source>
</evidence>
<dbReference type="InterPro" id="IPR001128">
    <property type="entry name" value="Cyt_P450"/>
</dbReference>
<evidence type="ECO:0000256" key="9">
    <source>
        <dbReference type="ARBA" id="ARBA00052777"/>
    </source>
</evidence>
<evidence type="ECO:0000256" key="3">
    <source>
        <dbReference type="ARBA" id="ARBA00022692"/>
    </source>
</evidence>
<organism evidence="16 17">
    <name type="scientific">Dioscorea cayennensis subsp. rotundata</name>
    <name type="common">White Guinea yam</name>
    <name type="synonym">Dioscorea rotundata</name>
    <dbReference type="NCBI Taxonomy" id="55577"/>
    <lineage>
        <taxon>Eukaryota</taxon>
        <taxon>Viridiplantae</taxon>
        <taxon>Streptophyta</taxon>
        <taxon>Embryophyta</taxon>
        <taxon>Tracheophyta</taxon>
        <taxon>Spermatophyta</taxon>
        <taxon>Magnoliopsida</taxon>
        <taxon>Liliopsida</taxon>
        <taxon>Dioscoreales</taxon>
        <taxon>Dioscoreaceae</taxon>
        <taxon>Dioscorea</taxon>
    </lineage>
</organism>
<dbReference type="GO" id="GO:0016132">
    <property type="term" value="P:brassinosteroid biosynthetic process"/>
    <property type="evidence" value="ECO:0007669"/>
    <property type="project" value="TreeGrafter"/>
</dbReference>
<evidence type="ECO:0000313" key="16">
    <source>
        <dbReference type="Proteomes" id="UP001515500"/>
    </source>
</evidence>
<dbReference type="Proteomes" id="UP001515500">
    <property type="component" value="Chromosome 8"/>
</dbReference>
<dbReference type="GO" id="GO:0020037">
    <property type="term" value="F:heme binding"/>
    <property type="evidence" value="ECO:0007669"/>
    <property type="project" value="InterPro"/>
</dbReference>
<comment type="pathway">
    <text evidence="8">Plant hormone biosynthesis; brassinosteroid biosynthesis.</text>
</comment>
<feature type="transmembrane region" description="Helical" evidence="15">
    <location>
        <begin position="7"/>
        <end position="26"/>
    </location>
</feature>
<name>A0AB40BSX5_DIOCR</name>
<dbReference type="FunFam" id="1.10.630.10:FF:000057">
    <property type="entry name" value="Cytochrome P450 724B1"/>
    <property type="match status" value="1"/>
</dbReference>
<comment type="catalytic activity">
    <reaction evidence="9">
        <text>campesterol + reduced [NADPH--hemoprotein reductase] + O2 = (22S)-22-hydroxycampesterol + oxidized [NADPH--hemoprotein reductase] + H2O + H(+)</text>
        <dbReference type="Rhea" id="RHEA:69835"/>
        <dbReference type="Rhea" id="RHEA-COMP:11964"/>
        <dbReference type="Rhea" id="RHEA-COMP:11965"/>
        <dbReference type="ChEBI" id="CHEBI:15377"/>
        <dbReference type="ChEBI" id="CHEBI:15378"/>
        <dbReference type="ChEBI" id="CHEBI:15379"/>
        <dbReference type="ChEBI" id="CHEBI:28623"/>
        <dbReference type="ChEBI" id="CHEBI:57618"/>
        <dbReference type="ChEBI" id="CHEBI:58210"/>
        <dbReference type="ChEBI" id="CHEBI:72331"/>
    </reaction>
    <physiologicalReaction direction="left-to-right" evidence="9">
        <dbReference type="Rhea" id="RHEA:69836"/>
    </physiologicalReaction>
</comment>